<dbReference type="AlphaFoldDB" id="A0A420BH16"/>
<organism evidence="1 2">
    <name type="scientific">Sphingobacterium detergens</name>
    <dbReference type="NCBI Taxonomy" id="1145106"/>
    <lineage>
        <taxon>Bacteria</taxon>
        <taxon>Pseudomonadati</taxon>
        <taxon>Bacteroidota</taxon>
        <taxon>Sphingobacteriia</taxon>
        <taxon>Sphingobacteriales</taxon>
        <taxon>Sphingobacteriaceae</taxon>
        <taxon>Sphingobacterium</taxon>
    </lineage>
</organism>
<gene>
    <name evidence="1" type="ORF">DFQ12_0854</name>
</gene>
<dbReference type="EMBL" id="RAPY01000001">
    <property type="protein sequence ID" value="RKE56002.1"/>
    <property type="molecule type" value="Genomic_DNA"/>
</dbReference>
<reference evidence="1 2" key="1">
    <citation type="submission" date="2018-09" db="EMBL/GenBank/DDBJ databases">
        <title>Genomic Encyclopedia of Type Strains, Phase III (KMG-III): the genomes of soil and plant-associated and newly described type strains.</title>
        <authorList>
            <person name="Whitman W."/>
        </authorList>
    </citation>
    <scope>NUCLEOTIDE SEQUENCE [LARGE SCALE GENOMIC DNA]</scope>
    <source>
        <strain evidence="1 2">CECT 7938</strain>
    </source>
</reference>
<dbReference type="Proteomes" id="UP000286246">
    <property type="component" value="Unassembled WGS sequence"/>
</dbReference>
<dbReference type="RefSeq" id="WP_120257725.1">
    <property type="nucleotide sequence ID" value="NZ_RAPY01000001.1"/>
</dbReference>
<evidence type="ECO:0000313" key="1">
    <source>
        <dbReference type="EMBL" id="RKE56002.1"/>
    </source>
</evidence>
<proteinExistence type="predicted"/>
<name>A0A420BH16_SPHD1</name>
<sequence length="146" mass="16795">MNRLASVNKNLSADLNILSDEVILRRVYQYTLDFSNQAVELAVDKSAENIILKLRASDDISQDELNYLQALVEKHDEIYFDLEDEGSDEEAAREFIKARAFAAVRFLAQYRMIEDVKLLEEAIYEASTLLEDPAPYFDKIGRLLKN</sequence>
<comment type="caution">
    <text evidence="1">The sequence shown here is derived from an EMBL/GenBank/DDBJ whole genome shotgun (WGS) entry which is preliminary data.</text>
</comment>
<keyword evidence="2" id="KW-1185">Reference proteome</keyword>
<accession>A0A420BH16</accession>
<evidence type="ECO:0000313" key="2">
    <source>
        <dbReference type="Proteomes" id="UP000286246"/>
    </source>
</evidence>
<protein>
    <submittedName>
        <fullName evidence="1">Uncharacterized protein</fullName>
    </submittedName>
</protein>